<evidence type="ECO:0000256" key="1">
    <source>
        <dbReference type="ARBA" id="ARBA00022723"/>
    </source>
</evidence>
<reference evidence="4" key="1">
    <citation type="journal article" date="2022" name="Plant J.">
        <title>Strategies of tolerance reflected in two North American maple genomes.</title>
        <authorList>
            <person name="McEvoy S.L."/>
            <person name="Sezen U.U."/>
            <person name="Trouern-Trend A."/>
            <person name="McMahon S.M."/>
            <person name="Schaberg P.G."/>
            <person name="Yang J."/>
            <person name="Wegrzyn J.L."/>
            <person name="Swenson N.G."/>
        </authorList>
    </citation>
    <scope>NUCLEOTIDE SEQUENCE</scope>
    <source>
        <strain evidence="4">NS2018</strain>
    </source>
</reference>
<dbReference type="InterPro" id="IPR022628">
    <property type="entry name" value="S-AdoMet_synt_N"/>
</dbReference>
<dbReference type="Gene3D" id="3.30.300.10">
    <property type="match status" value="1"/>
</dbReference>
<dbReference type="Pfam" id="PF00438">
    <property type="entry name" value="S-AdoMet_synt_N"/>
    <property type="match status" value="1"/>
</dbReference>
<gene>
    <name evidence="4" type="ORF">LWI29_020966</name>
</gene>
<keyword evidence="5" id="KW-1185">Reference proteome</keyword>
<comment type="caution">
    <text evidence="4">The sequence shown here is derived from an EMBL/GenBank/DDBJ whole genome shotgun (WGS) entry which is preliminary data.</text>
</comment>
<proteinExistence type="predicted"/>
<reference evidence="4" key="2">
    <citation type="submission" date="2023-06" db="EMBL/GenBank/DDBJ databases">
        <authorList>
            <person name="Swenson N.G."/>
            <person name="Wegrzyn J.L."/>
            <person name="Mcevoy S.L."/>
        </authorList>
    </citation>
    <scope>NUCLEOTIDE SEQUENCE</scope>
    <source>
        <strain evidence="4">NS2018</strain>
        <tissue evidence="4">Leaf</tissue>
    </source>
</reference>
<dbReference type="SUPFAM" id="SSF55973">
    <property type="entry name" value="S-adenosylmethionine synthetase"/>
    <property type="match status" value="1"/>
</dbReference>
<accession>A0AA39VEF1</accession>
<keyword evidence="2" id="KW-0472">Membrane</keyword>
<evidence type="ECO:0000259" key="3">
    <source>
        <dbReference type="Pfam" id="PF00438"/>
    </source>
</evidence>
<name>A0AA39VEF1_ACESA</name>
<feature type="domain" description="S-adenosylmethionine synthetase N-terminal" evidence="3">
    <location>
        <begin position="39"/>
        <end position="66"/>
    </location>
</feature>
<dbReference type="InterPro" id="IPR022636">
    <property type="entry name" value="S-AdoMet_synthetase_sfam"/>
</dbReference>
<dbReference type="GO" id="GO:0006556">
    <property type="term" value="P:S-adenosylmethionine biosynthetic process"/>
    <property type="evidence" value="ECO:0007669"/>
    <property type="project" value="InterPro"/>
</dbReference>
<evidence type="ECO:0000313" key="5">
    <source>
        <dbReference type="Proteomes" id="UP001168877"/>
    </source>
</evidence>
<organism evidence="4 5">
    <name type="scientific">Acer saccharum</name>
    <name type="common">Sugar maple</name>
    <dbReference type="NCBI Taxonomy" id="4024"/>
    <lineage>
        <taxon>Eukaryota</taxon>
        <taxon>Viridiplantae</taxon>
        <taxon>Streptophyta</taxon>
        <taxon>Embryophyta</taxon>
        <taxon>Tracheophyta</taxon>
        <taxon>Spermatophyta</taxon>
        <taxon>Magnoliopsida</taxon>
        <taxon>eudicotyledons</taxon>
        <taxon>Gunneridae</taxon>
        <taxon>Pentapetalae</taxon>
        <taxon>rosids</taxon>
        <taxon>malvids</taxon>
        <taxon>Sapindales</taxon>
        <taxon>Sapindaceae</taxon>
        <taxon>Hippocastanoideae</taxon>
        <taxon>Acereae</taxon>
        <taxon>Acer</taxon>
    </lineage>
</organism>
<sequence length="66" mass="7885">MLNHIWKLICFVFYWFFGWLIHLTHFHSLYVYSSEMETFLFTSVSANEGHPDKLCDQISDTILHAC</sequence>
<dbReference type="AlphaFoldDB" id="A0AA39VEF1"/>
<keyword evidence="2" id="KW-0812">Transmembrane</keyword>
<dbReference type="EMBL" id="JAUESC010000386">
    <property type="protein sequence ID" value="KAK0576642.1"/>
    <property type="molecule type" value="Genomic_DNA"/>
</dbReference>
<keyword evidence="2" id="KW-1133">Transmembrane helix</keyword>
<evidence type="ECO:0000313" key="4">
    <source>
        <dbReference type="EMBL" id="KAK0576642.1"/>
    </source>
</evidence>
<dbReference type="GO" id="GO:0046872">
    <property type="term" value="F:metal ion binding"/>
    <property type="evidence" value="ECO:0007669"/>
    <property type="project" value="UniProtKB-KW"/>
</dbReference>
<dbReference type="GO" id="GO:0004478">
    <property type="term" value="F:methionine adenosyltransferase activity"/>
    <property type="evidence" value="ECO:0007669"/>
    <property type="project" value="InterPro"/>
</dbReference>
<evidence type="ECO:0000256" key="2">
    <source>
        <dbReference type="SAM" id="Phobius"/>
    </source>
</evidence>
<feature type="transmembrane region" description="Helical" evidence="2">
    <location>
        <begin position="12"/>
        <end position="32"/>
    </location>
</feature>
<protein>
    <recommendedName>
        <fullName evidence="3">S-adenosylmethionine synthetase N-terminal domain-containing protein</fullName>
    </recommendedName>
</protein>
<dbReference type="Proteomes" id="UP001168877">
    <property type="component" value="Unassembled WGS sequence"/>
</dbReference>
<keyword evidence="1" id="KW-0479">Metal-binding</keyword>